<dbReference type="CTD" id="30194"/>
<evidence type="ECO:0000313" key="19">
    <source>
        <dbReference type="Ensembl" id="ENSCSEP00000030016.1"/>
    </source>
</evidence>
<feature type="transmembrane region" description="Helical" evidence="17">
    <location>
        <begin position="628"/>
        <end position="650"/>
    </location>
</feature>
<reference evidence="19" key="2">
    <citation type="submission" date="2025-08" db="UniProtKB">
        <authorList>
            <consortium name="Ensembl"/>
        </authorList>
    </citation>
    <scope>IDENTIFICATION</scope>
</reference>
<feature type="domain" description="Ig-like" evidence="18">
    <location>
        <begin position="526"/>
        <end position="606"/>
    </location>
</feature>
<keyword evidence="7" id="KW-0391">Immunity</keyword>
<evidence type="ECO:0000256" key="6">
    <source>
        <dbReference type="ARBA" id="ARBA00022737"/>
    </source>
</evidence>
<evidence type="ECO:0000256" key="7">
    <source>
        <dbReference type="ARBA" id="ARBA00022859"/>
    </source>
</evidence>
<evidence type="ECO:0000256" key="2">
    <source>
        <dbReference type="ARBA" id="ARBA00004279"/>
    </source>
</evidence>
<dbReference type="InterPro" id="IPR007110">
    <property type="entry name" value="Ig-like_dom"/>
</dbReference>
<evidence type="ECO:0000259" key="18">
    <source>
        <dbReference type="PROSITE" id="PS50835"/>
    </source>
</evidence>
<evidence type="ECO:0000256" key="17">
    <source>
        <dbReference type="SAM" id="Phobius"/>
    </source>
</evidence>
<keyword evidence="15" id="KW-0393">Immunoglobulin domain</keyword>
<dbReference type="GO" id="GO:0005886">
    <property type="term" value="C:plasma membrane"/>
    <property type="evidence" value="ECO:0007669"/>
    <property type="project" value="UniProtKB-SubCell"/>
</dbReference>
<keyword evidence="4" id="KW-1003">Cell membrane</keyword>
<dbReference type="InParanoid" id="A0A3P8WXA1"/>
<evidence type="ECO:0000256" key="16">
    <source>
        <dbReference type="SAM" id="MobiDB-lite"/>
    </source>
</evidence>
<evidence type="ECO:0000256" key="14">
    <source>
        <dbReference type="ARBA" id="ARBA00023273"/>
    </source>
</evidence>
<evidence type="ECO:0000256" key="10">
    <source>
        <dbReference type="ARBA" id="ARBA00023130"/>
    </source>
</evidence>
<evidence type="ECO:0000256" key="11">
    <source>
        <dbReference type="ARBA" id="ARBA00023136"/>
    </source>
</evidence>
<dbReference type="RefSeq" id="XP_008330801.2">
    <property type="nucleotide sequence ID" value="XM_008332579.3"/>
</dbReference>
<dbReference type="GO" id="GO:0030424">
    <property type="term" value="C:axon"/>
    <property type="evidence" value="ECO:0007669"/>
    <property type="project" value="UniProtKB-SubCell"/>
</dbReference>
<evidence type="ECO:0000256" key="12">
    <source>
        <dbReference type="ARBA" id="ARBA00023157"/>
    </source>
</evidence>
<dbReference type="PANTHER" id="PTHR11973">
    <property type="entry name" value="CELL SURFACE GLYCOPROTEIN MUC18-RELATED"/>
    <property type="match status" value="1"/>
</dbReference>
<reference evidence="19" key="3">
    <citation type="submission" date="2025-09" db="UniProtKB">
        <authorList>
            <consortium name="Ensembl"/>
        </authorList>
    </citation>
    <scope>IDENTIFICATION</scope>
</reference>
<dbReference type="OMA" id="FACIATH"/>
<dbReference type="FunCoup" id="A0A3P8WXA1">
    <property type="interactions" value="606"/>
</dbReference>
<keyword evidence="12" id="KW-1015">Disulfide bond</keyword>
<feature type="domain" description="Ig-like" evidence="18">
    <location>
        <begin position="125"/>
        <end position="248"/>
    </location>
</feature>
<dbReference type="CDD" id="cd00098">
    <property type="entry name" value="IgC1"/>
    <property type="match status" value="1"/>
</dbReference>
<feature type="compositionally biased region" description="Pro residues" evidence="16">
    <location>
        <begin position="23"/>
        <end position="42"/>
    </location>
</feature>
<name>A0A3P8WXA1_CYNSE</name>
<dbReference type="AlphaFoldDB" id="A0A3P8WXA1"/>
<keyword evidence="9 17" id="KW-1133">Transmembrane helix</keyword>
<evidence type="ECO:0000256" key="5">
    <source>
        <dbReference type="ARBA" id="ARBA00022692"/>
    </source>
</evidence>
<keyword evidence="20" id="KW-1185">Reference proteome</keyword>
<keyword evidence="10" id="KW-1064">Adaptive immunity</keyword>
<feature type="domain" description="Ig-like" evidence="18">
    <location>
        <begin position="360"/>
        <end position="442"/>
    </location>
</feature>
<dbReference type="InterPro" id="IPR003599">
    <property type="entry name" value="Ig_sub"/>
</dbReference>
<evidence type="ECO:0000256" key="15">
    <source>
        <dbReference type="ARBA" id="ARBA00023319"/>
    </source>
</evidence>
<keyword evidence="13" id="KW-0325">Glycoprotein</keyword>
<protein>
    <submittedName>
        <fullName evidence="19">Activated leukocyte cell adhesion molecule a</fullName>
    </submittedName>
</protein>
<feature type="compositionally biased region" description="Basic and acidic residues" evidence="16">
    <location>
        <begin position="661"/>
        <end position="682"/>
    </location>
</feature>
<feature type="domain" description="Ig-like" evidence="18">
    <location>
        <begin position="253"/>
        <end position="353"/>
    </location>
</feature>
<dbReference type="GO" id="GO:0002250">
    <property type="term" value="P:adaptive immune response"/>
    <property type="evidence" value="ECO:0007669"/>
    <property type="project" value="UniProtKB-KW"/>
</dbReference>
<dbReference type="InterPro" id="IPR036179">
    <property type="entry name" value="Ig-like_dom_sf"/>
</dbReference>
<dbReference type="InterPro" id="IPR013162">
    <property type="entry name" value="CD80_C2-set"/>
</dbReference>
<sequence length="682" mass="75000">MWKNEWTHFRQHLRATYNRKSPLEPPPVPTQPPPQPPPPLSPPSFAVCHLRSLPFSHTLSLRRTRLNTLPDRDSSDTFRTSHCCLPNLGDASTGRYPPYNSLTAAPLLLRRRSLDPPSYFTRMTPALFLLLALMSAGTLVQVHATGRVTALYGDIIVIPCNDGASVPEDLMFIKWKYEKDDGTPGDLLIKQVRVDQPTIQATDDYAGRISTDEKSNLLISLASLEDQRTFTCMVVSDTNLQEFPVTVVVYKKPSSVQILDKAEALQKDKPTMVGTCLATDSNPAAALTWKKNGHPLVADGKAVVITSSIKLDPATGLSTASSMLQYVATKDDAGAVFSCHSQHELKNETTTLEPIPIHYPSEKVSLQIMPRRPIVEGDNVTLKCQADGNPPPSSFYFHIKGQKILVENTDTYTLAYIKRDAAGEYKCSLTNNEKLEASETIAVGYLDLSLSPTGKVVKKVGDTLTVKMEKSTSGDAKVSWTKNGKSVKEPKFSKLTFADAGLYLCEVTMVDIARRQSFELVVEGKPVITSLTKRRADDAKHEVLTCEAEGVPEPSFQWSVNSTHERSSYVNGKATHIITVVPKVNLTVSCSVSNRLGDDVMTINVSSVFMEEKEEKGSLEDSDDQAKLIVGVVAGLLIAAAVVGLIYWLYMKNSRQGSWKTGEKEVGTSEESKKLEENNHTV</sequence>
<dbReference type="GeneID" id="103395039"/>
<dbReference type="GO" id="GO:0007155">
    <property type="term" value="P:cell adhesion"/>
    <property type="evidence" value="ECO:0007669"/>
    <property type="project" value="UniProtKB-KW"/>
</dbReference>
<keyword evidence="11 17" id="KW-0472">Membrane</keyword>
<comment type="subcellular location">
    <subcellularLocation>
        <location evidence="1">Cell membrane</location>
        <topology evidence="1">Single-pass type I membrane protein</topology>
    </subcellularLocation>
    <subcellularLocation>
        <location evidence="3">Cell projection</location>
        <location evidence="3">Axon</location>
    </subcellularLocation>
    <subcellularLocation>
        <location evidence="2">Cell projection</location>
        <location evidence="2">Dendrite</location>
    </subcellularLocation>
</comment>
<dbReference type="PANTHER" id="PTHR11973:SF2">
    <property type="entry name" value="CD166 ANTIGEN"/>
    <property type="match status" value="1"/>
</dbReference>
<evidence type="ECO:0000256" key="9">
    <source>
        <dbReference type="ARBA" id="ARBA00022989"/>
    </source>
</evidence>
<dbReference type="Pfam" id="PF08205">
    <property type="entry name" value="C2-set_2"/>
    <property type="match status" value="1"/>
</dbReference>
<proteinExistence type="predicted"/>
<reference evidence="19 20" key="1">
    <citation type="journal article" date="2014" name="Nat. Genet.">
        <title>Whole-genome sequence of a flatfish provides insights into ZW sex chromosome evolution and adaptation to a benthic lifestyle.</title>
        <authorList>
            <person name="Chen S."/>
            <person name="Zhang G."/>
            <person name="Shao C."/>
            <person name="Huang Q."/>
            <person name="Liu G."/>
            <person name="Zhang P."/>
            <person name="Song W."/>
            <person name="An N."/>
            <person name="Chalopin D."/>
            <person name="Volff J.N."/>
            <person name="Hong Y."/>
            <person name="Li Q."/>
            <person name="Sha Z."/>
            <person name="Zhou H."/>
            <person name="Xie M."/>
            <person name="Yu Q."/>
            <person name="Liu Y."/>
            <person name="Xiang H."/>
            <person name="Wang N."/>
            <person name="Wu K."/>
            <person name="Yang C."/>
            <person name="Zhou Q."/>
            <person name="Liao X."/>
            <person name="Yang L."/>
            <person name="Hu Q."/>
            <person name="Zhang J."/>
            <person name="Meng L."/>
            <person name="Jin L."/>
            <person name="Tian Y."/>
            <person name="Lian J."/>
            <person name="Yang J."/>
            <person name="Miao G."/>
            <person name="Liu S."/>
            <person name="Liang Z."/>
            <person name="Yan F."/>
            <person name="Li Y."/>
            <person name="Sun B."/>
            <person name="Zhang H."/>
            <person name="Zhang J."/>
            <person name="Zhu Y."/>
            <person name="Du M."/>
            <person name="Zhao Y."/>
            <person name="Schartl M."/>
            <person name="Tang Q."/>
            <person name="Wang J."/>
        </authorList>
    </citation>
    <scope>NUCLEOTIDE SEQUENCE</scope>
</reference>
<evidence type="ECO:0000256" key="8">
    <source>
        <dbReference type="ARBA" id="ARBA00022889"/>
    </source>
</evidence>
<feature type="region of interest" description="Disordered" evidence="16">
    <location>
        <begin position="660"/>
        <end position="682"/>
    </location>
</feature>
<evidence type="ECO:0000256" key="3">
    <source>
        <dbReference type="ARBA" id="ARBA00004489"/>
    </source>
</evidence>
<accession>A0A3P8WXA1</accession>
<dbReference type="KEGG" id="csem:103395039"/>
<dbReference type="InterPro" id="IPR051116">
    <property type="entry name" value="Surface_Rcpt/Adhesion_Mol"/>
</dbReference>
<dbReference type="Gene3D" id="2.60.40.10">
    <property type="entry name" value="Immunoglobulins"/>
    <property type="match status" value="4"/>
</dbReference>
<evidence type="ECO:0000256" key="13">
    <source>
        <dbReference type="ARBA" id="ARBA00023180"/>
    </source>
</evidence>
<keyword evidence="6" id="KW-0677">Repeat</keyword>
<dbReference type="SUPFAM" id="SSF48726">
    <property type="entry name" value="Immunoglobulin"/>
    <property type="match status" value="4"/>
</dbReference>
<dbReference type="OrthoDB" id="9945628at2759"/>
<dbReference type="SMART" id="SM00408">
    <property type="entry name" value="IGc2"/>
    <property type="match status" value="2"/>
</dbReference>
<keyword evidence="14" id="KW-0966">Cell projection</keyword>
<organism evidence="19 20">
    <name type="scientific">Cynoglossus semilaevis</name>
    <name type="common">Tongue sole</name>
    <dbReference type="NCBI Taxonomy" id="244447"/>
    <lineage>
        <taxon>Eukaryota</taxon>
        <taxon>Metazoa</taxon>
        <taxon>Chordata</taxon>
        <taxon>Craniata</taxon>
        <taxon>Vertebrata</taxon>
        <taxon>Euteleostomi</taxon>
        <taxon>Actinopterygii</taxon>
        <taxon>Neopterygii</taxon>
        <taxon>Teleostei</taxon>
        <taxon>Neoteleostei</taxon>
        <taxon>Acanthomorphata</taxon>
        <taxon>Carangaria</taxon>
        <taxon>Pleuronectiformes</taxon>
        <taxon>Pleuronectoidei</taxon>
        <taxon>Cynoglossidae</taxon>
        <taxon>Cynoglossinae</taxon>
        <taxon>Cynoglossus</taxon>
    </lineage>
</organism>
<dbReference type="PROSITE" id="PS50835">
    <property type="entry name" value="IG_LIKE"/>
    <property type="match status" value="5"/>
</dbReference>
<keyword evidence="8" id="KW-0130">Cell adhesion</keyword>
<dbReference type="Proteomes" id="UP000265120">
    <property type="component" value="Chromosome 19"/>
</dbReference>
<keyword evidence="5 17" id="KW-0812">Transmembrane</keyword>
<dbReference type="GeneTree" id="ENSGT00940000156881"/>
<evidence type="ECO:0000313" key="20">
    <source>
        <dbReference type="Proteomes" id="UP000265120"/>
    </source>
</evidence>
<dbReference type="STRING" id="244447.ENSCSEP00000030016"/>
<feature type="region of interest" description="Disordered" evidence="16">
    <location>
        <begin position="17"/>
        <end position="43"/>
    </location>
</feature>
<dbReference type="Pfam" id="PF13927">
    <property type="entry name" value="Ig_3"/>
    <property type="match status" value="1"/>
</dbReference>
<dbReference type="Ensembl" id="ENSCSET00000030420.1">
    <property type="protein sequence ID" value="ENSCSEP00000030016.1"/>
    <property type="gene ID" value="ENSCSEG00000019239.1"/>
</dbReference>
<evidence type="ECO:0000256" key="4">
    <source>
        <dbReference type="ARBA" id="ARBA00022475"/>
    </source>
</evidence>
<dbReference type="GO" id="GO:0030425">
    <property type="term" value="C:dendrite"/>
    <property type="evidence" value="ECO:0007669"/>
    <property type="project" value="UniProtKB-SubCell"/>
</dbReference>
<dbReference type="InterPro" id="IPR003598">
    <property type="entry name" value="Ig_sub2"/>
</dbReference>
<dbReference type="InterPro" id="IPR013783">
    <property type="entry name" value="Ig-like_fold"/>
</dbReference>
<dbReference type="SMART" id="SM00409">
    <property type="entry name" value="IG"/>
    <property type="match status" value="3"/>
</dbReference>
<feature type="domain" description="Ig-like" evidence="18">
    <location>
        <begin position="454"/>
        <end position="521"/>
    </location>
</feature>
<evidence type="ECO:0000256" key="1">
    <source>
        <dbReference type="ARBA" id="ARBA00004251"/>
    </source>
</evidence>